<evidence type="ECO:0000256" key="1">
    <source>
        <dbReference type="ARBA" id="ARBA00022387"/>
    </source>
</evidence>
<dbReference type="Pfam" id="PF12999">
    <property type="entry name" value="PRKCSH-like"/>
    <property type="match status" value="1"/>
</dbReference>
<dbReference type="CDD" id="cd00112">
    <property type="entry name" value="LDLa"/>
    <property type="match status" value="1"/>
</dbReference>
<accession>A0ABP1GBG7</accession>
<dbReference type="PANTHER" id="PTHR12630:SF1">
    <property type="entry name" value="GLUCOSIDASE 2 SUBUNIT BETA"/>
    <property type="match status" value="1"/>
</dbReference>
<dbReference type="InterPro" id="IPR002172">
    <property type="entry name" value="LDrepeatLR_classA_rpt"/>
</dbReference>
<evidence type="ECO:0000313" key="9">
    <source>
        <dbReference type="Proteomes" id="UP001497392"/>
    </source>
</evidence>
<evidence type="ECO:0000256" key="2">
    <source>
        <dbReference type="ARBA" id="ARBA00022729"/>
    </source>
</evidence>
<feature type="chain" id="PRO_5046571220" description="Glucosidase 2 subunit beta" evidence="6">
    <location>
        <begin position="23"/>
        <end position="600"/>
    </location>
</feature>
<feature type="compositionally biased region" description="Low complexity" evidence="5">
    <location>
        <begin position="365"/>
        <end position="377"/>
    </location>
</feature>
<evidence type="ECO:0000313" key="8">
    <source>
        <dbReference type="EMBL" id="CAL5229546.1"/>
    </source>
</evidence>
<evidence type="ECO:0000256" key="3">
    <source>
        <dbReference type="ARBA" id="ARBA00022824"/>
    </source>
</evidence>
<dbReference type="EMBL" id="CAXHTA020000021">
    <property type="protein sequence ID" value="CAL5229546.1"/>
    <property type="molecule type" value="Genomic_DNA"/>
</dbReference>
<feature type="signal peptide" evidence="6">
    <location>
        <begin position="1"/>
        <end position="22"/>
    </location>
</feature>
<dbReference type="PROSITE" id="PS51914">
    <property type="entry name" value="MRH"/>
    <property type="match status" value="1"/>
</dbReference>
<evidence type="ECO:0000256" key="5">
    <source>
        <dbReference type="SAM" id="MobiDB-lite"/>
    </source>
</evidence>
<keyword evidence="4" id="KW-1015">Disulfide bond</keyword>
<dbReference type="Gene3D" id="2.70.130.10">
    <property type="entry name" value="Mannose-6-phosphate receptor binding domain"/>
    <property type="match status" value="1"/>
</dbReference>
<feature type="region of interest" description="Disordered" evidence="5">
    <location>
        <begin position="192"/>
        <end position="289"/>
    </location>
</feature>
<dbReference type="PANTHER" id="PTHR12630">
    <property type="entry name" value="N-LINKED OLIGOSACCHARIDE PROCESSING"/>
    <property type="match status" value="1"/>
</dbReference>
<feature type="compositionally biased region" description="Basic and acidic residues" evidence="5">
    <location>
        <begin position="192"/>
        <end position="219"/>
    </location>
</feature>
<dbReference type="Proteomes" id="UP001497392">
    <property type="component" value="Unassembled WGS sequence"/>
</dbReference>
<reference evidence="8 9" key="1">
    <citation type="submission" date="2024-06" db="EMBL/GenBank/DDBJ databases">
        <authorList>
            <person name="Kraege A."/>
            <person name="Thomma B."/>
        </authorList>
    </citation>
    <scope>NUCLEOTIDE SEQUENCE [LARGE SCALE GENOMIC DNA]</scope>
</reference>
<feature type="region of interest" description="Disordered" evidence="5">
    <location>
        <begin position="316"/>
        <end position="406"/>
    </location>
</feature>
<comment type="caution">
    <text evidence="8">The sequence shown here is derived from an EMBL/GenBank/DDBJ whole genome shotgun (WGS) entry which is preliminary data.</text>
</comment>
<protein>
    <recommendedName>
        <fullName evidence="1">Glucosidase 2 subunit beta</fullName>
    </recommendedName>
</protein>
<dbReference type="InterPro" id="IPR036607">
    <property type="entry name" value="PRKCSH"/>
</dbReference>
<dbReference type="InterPro" id="IPR009011">
    <property type="entry name" value="Man6P_isomerase_rcpt-bd_dom_sf"/>
</dbReference>
<sequence>MMGRIWAALCVLHVLWLGGAWCSLPNIRGLDPALAEHYKPKGDTFSCIDGQKTIAYSLINDNFCDCFDGSDEPGTSACVHGKFYCRNRGYTPQHLNASMVDDGFCDCCDGSDESSGKCSNTCTQAGAAARAELKAKAAREAAGAKVKEGYVQKAQEDKQRWQAEAAKLSQEIAQQQKLVDQWKVKKDGVEAAEAKDRARKEAEQKEKEEAQRKLDEERAAQLGKPDADVAAPDEPAGDHVTTTQPANAESGDADAAASDIISKAMGAKEEAKDEPLTTSGDAQAEASDDLLPVIEQAKEAIEGSIEEALKASKAATDSILKDQMEQTEEASKAMNPHEAAKKEAAETSEERAKRIASQWIKDDSTAPAFAPAPTFDAPQEEAQETPEASAETAVPLQTEEPEATAPEGFLAKARSLVTSVVSRLGFAPPIPDTVPSDSQKIKDTYWEHHNEMASMESREAELKKQLSQDYGPDGEFLTLRDRCFTADVDKYVYEICPYGDSAQKDGQSRTSLGSWKGFEENYSFMSFSGGQVCWNGPQRSMRVALQCGEKEHLQHVVEPSKCEYVAEFTTPAACHTQNAEKLQQQVLEDEQALQGARDEL</sequence>
<gene>
    <name evidence="8" type="primary">g12894</name>
    <name evidence="8" type="ORF">VP750_LOCUS11452</name>
</gene>
<feature type="compositionally biased region" description="Basic and acidic residues" evidence="5">
    <location>
        <begin position="266"/>
        <end position="275"/>
    </location>
</feature>
<keyword evidence="3" id="KW-0256">Endoplasmic reticulum</keyword>
<dbReference type="InterPro" id="IPR044865">
    <property type="entry name" value="MRH_dom"/>
</dbReference>
<name>A0ABP1GBG7_9CHLO</name>
<evidence type="ECO:0000256" key="4">
    <source>
        <dbReference type="ARBA" id="ARBA00023157"/>
    </source>
</evidence>
<dbReference type="SUPFAM" id="SSF50911">
    <property type="entry name" value="Mannose 6-phosphate receptor domain"/>
    <property type="match status" value="1"/>
</dbReference>
<proteinExistence type="predicted"/>
<keyword evidence="9" id="KW-1185">Reference proteome</keyword>
<feature type="domain" description="MRH" evidence="7">
    <location>
        <begin position="481"/>
        <end position="576"/>
    </location>
</feature>
<keyword evidence="2 6" id="KW-0732">Signal</keyword>
<feature type="compositionally biased region" description="Low complexity" evidence="5">
    <location>
        <begin position="246"/>
        <end position="264"/>
    </location>
</feature>
<feature type="compositionally biased region" description="Basic and acidic residues" evidence="5">
    <location>
        <begin position="338"/>
        <end position="353"/>
    </location>
</feature>
<dbReference type="InterPro" id="IPR039794">
    <property type="entry name" value="Gtb1-like"/>
</dbReference>
<evidence type="ECO:0000259" key="7">
    <source>
        <dbReference type="PROSITE" id="PS51914"/>
    </source>
</evidence>
<organism evidence="8 9">
    <name type="scientific">Coccomyxa viridis</name>
    <dbReference type="NCBI Taxonomy" id="1274662"/>
    <lineage>
        <taxon>Eukaryota</taxon>
        <taxon>Viridiplantae</taxon>
        <taxon>Chlorophyta</taxon>
        <taxon>core chlorophytes</taxon>
        <taxon>Trebouxiophyceae</taxon>
        <taxon>Trebouxiophyceae incertae sedis</taxon>
        <taxon>Coccomyxaceae</taxon>
        <taxon>Coccomyxa</taxon>
    </lineage>
</organism>
<dbReference type="InterPro" id="IPR028146">
    <property type="entry name" value="PRKCSH_N"/>
</dbReference>
<dbReference type="Pfam" id="PF13015">
    <property type="entry name" value="PRKCSH_1"/>
    <property type="match status" value="1"/>
</dbReference>
<evidence type="ECO:0000256" key="6">
    <source>
        <dbReference type="SAM" id="SignalP"/>
    </source>
</evidence>